<dbReference type="InterPro" id="IPR003156">
    <property type="entry name" value="DHHA1_dom"/>
</dbReference>
<dbReference type="KEGG" id="agv:OJF2_58830"/>
<dbReference type="RefSeq" id="WP_148596871.1">
    <property type="nucleotide sequence ID" value="NZ_CP042997.1"/>
</dbReference>
<dbReference type="Gene3D" id="3.90.1640.10">
    <property type="entry name" value="inorganic pyrophosphatase (n-terminal core)"/>
    <property type="match status" value="1"/>
</dbReference>
<evidence type="ECO:0000313" key="4">
    <source>
        <dbReference type="Proteomes" id="UP000324233"/>
    </source>
</evidence>
<reference evidence="3 4" key="1">
    <citation type="submission" date="2019-08" db="EMBL/GenBank/DDBJ databases">
        <title>Deep-cultivation of Planctomycetes and their phenomic and genomic characterization uncovers novel biology.</title>
        <authorList>
            <person name="Wiegand S."/>
            <person name="Jogler M."/>
            <person name="Boedeker C."/>
            <person name="Pinto D."/>
            <person name="Vollmers J."/>
            <person name="Rivas-Marin E."/>
            <person name="Kohn T."/>
            <person name="Peeters S.H."/>
            <person name="Heuer A."/>
            <person name="Rast P."/>
            <person name="Oberbeckmann S."/>
            <person name="Bunk B."/>
            <person name="Jeske O."/>
            <person name="Meyerdierks A."/>
            <person name="Storesund J.E."/>
            <person name="Kallscheuer N."/>
            <person name="Luecker S."/>
            <person name="Lage O.M."/>
            <person name="Pohl T."/>
            <person name="Merkel B.J."/>
            <person name="Hornburger P."/>
            <person name="Mueller R.-W."/>
            <person name="Bruemmer F."/>
            <person name="Labrenz M."/>
            <person name="Spormann A.M."/>
            <person name="Op den Camp H."/>
            <person name="Overmann J."/>
            <person name="Amann R."/>
            <person name="Jetten M.S.M."/>
            <person name="Mascher T."/>
            <person name="Medema M.H."/>
            <person name="Devos D.P."/>
            <person name="Kaster A.-K."/>
            <person name="Ovreas L."/>
            <person name="Rohde M."/>
            <person name="Galperin M.Y."/>
            <person name="Jogler C."/>
        </authorList>
    </citation>
    <scope>NUCLEOTIDE SEQUENCE [LARGE SCALE GENOMIC DNA]</scope>
    <source>
        <strain evidence="3 4">OJF2</strain>
    </source>
</reference>
<proteinExistence type="predicted"/>
<evidence type="ECO:0000313" key="3">
    <source>
        <dbReference type="EMBL" id="QEH37293.1"/>
    </source>
</evidence>
<gene>
    <name evidence="3" type="ORF">OJF2_58830</name>
</gene>
<keyword evidence="4" id="KW-1185">Reference proteome</keyword>
<accession>A0A5B9W9R3</accession>
<dbReference type="PANTHER" id="PTHR47618">
    <property type="entry name" value="BIFUNCTIONAL OLIGORIBONUCLEASE AND PAP PHOSPHATASE NRNA"/>
    <property type="match status" value="1"/>
</dbReference>
<organism evidence="3 4">
    <name type="scientific">Aquisphaera giovannonii</name>
    <dbReference type="NCBI Taxonomy" id="406548"/>
    <lineage>
        <taxon>Bacteria</taxon>
        <taxon>Pseudomonadati</taxon>
        <taxon>Planctomycetota</taxon>
        <taxon>Planctomycetia</taxon>
        <taxon>Isosphaerales</taxon>
        <taxon>Isosphaeraceae</taxon>
        <taxon>Aquisphaera</taxon>
    </lineage>
</organism>
<protein>
    <submittedName>
        <fullName evidence="3">Putative manganese-dependent inorganic pyrophosphatase</fullName>
    </submittedName>
</protein>
<dbReference type="Pfam" id="PF01368">
    <property type="entry name" value="DHH"/>
    <property type="match status" value="1"/>
</dbReference>
<evidence type="ECO:0000259" key="2">
    <source>
        <dbReference type="Pfam" id="PF02272"/>
    </source>
</evidence>
<dbReference type="EMBL" id="CP042997">
    <property type="protein sequence ID" value="QEH37293.1"/>
    <property type="molecule type" value="Genomic_DNA"/>
</dbReference>
<feature type="domain" description="DHHA1" evidence="2">
    <location>
        <begin position="240"/>
        <end position="338"/>
    </location>
</feature>
<dbReference type="InterPro" id="IPR001667">
    <property type="entry name" value="DDH_dom"/>
</dbReference>
<name>A0A5B9W9R3_9BACT</name>
<dbReference type="InterPro" id="IPR051319">
    <property type="entry name" value="Oligoribo/pAp-PDE_c-di-AMP_PDE"/>
</dbReference>
<sequence length="363" mass="39675">MTDSESDAKARGAPDQPARVVRSERVLAVLAPFRRIAVVSHVNPDPDSLASMLGLKALIEAAQPGKPVLLTVEGMIARAENRAMVELIPVPLVPVESVTIDPDTAVIMVDSQPRTGRRGSEEALPQVVIDHHETGGDLTGVLFRDIRTHMGATSTMVTGYLIEQKVLVPPELATALLYGIESETTGYPREATSLDDGALVWLFPRANKDLLARIRNPRLPHSHFATFQHALSNAFLYRDLIVSWCGEVTQPDIIAEVADFFIRFDRVHWALAIGLFERHLKLSLRASGLGDRAGEVLREVVDGIGSAGGHDKRAGGMVRQECDDAASVDSLLKTLRHRLLERLEIDEQQGQRLLNGCPEIPAP</sequence>
<dbReference type="Pfam" id="PF02272">
    <property type="entry name" value="DHHA1"/>
    <property type="match status" value="1"/>
</dbReference>
<dbReference type="OrthoDB" id="9803668at2"/>
<dbReference type="InterPro" id="IPR038763">
    <property type="entry name" value="DHH_sf"/>
</dbReference>
<evidence type="ECO:0000259" key="1">
    <source>
        <dbReference type="Pfam" id="PF01368"/>
    </source>
</evidence>
<dbReference type="SUPFAM" id="SSF64182">
    <property type="entry name" value="DHH phosphoesterases"/>
    <property type="match status" value="1"/>
</dbReference>
<dbReference type="Proteomes" id="UP000324233">
    <property type="component" value="Chromosome"/>
</dbReference>
<dbReference type="PANTHER" id="PTHR47618:SF1">
    <property type="entry name" value="BIFUNCTIONAL OLIGORIBONUCLEASE AND PAP PHOSPHATASE NRNA"/>
    <property type="match status" value="1"/>
</dbReference>
<dbReference type="AlphaFoldDB" id="A0A5B9W9R3"/>
<dbReference type="GO" id="GO:0003676">
    <property type="term" value="F:nucleic acid binding"/>
    <property type="evidence" value="ECO:0007669"/>
    <property type="project" value="InterPro"/>
</dbReference>
<feature type="domain" description="DDH" evidence="1">
    <location>
        <begin position="35"/>
        <end position="180"/>
    </location>
</feature>